<dbReference type="SUPFAM" id="SSF53448">
    <property type="entry name" value="Nucleotide-diphospho-sugar transferases"/>
    <property type="match status" value="1"/>
</dbReference>
<feature type="domain" description="Glycosyltransferase 2-like" evidence="1">
    <location>
        <begin position="5"/>
        <end position="131"/>
    </location>
</feature>
<name>A0A4Q6XTB1_9SPHI</name>
<dbReference type="InterPro" id="IPR001173">
    <property type="entry name" value="Glyco_trans_2-like"/>
</dbReference>
<dbReference type="EMBL" id="SGIT01000002">
    <property type="protein sequence ID" value="RZF59566.1"/>
    <property type="molecule type" value="Genomic_DNA"/>
</dbReference>
<protein>
    <submittedName>
        <fullName evidence="2">Glycosyltransferase family 2 protein</fullName>
    </submittedName>
</protein>
<evidence type="ECO:0000313" key="2">
    <source>
        <dbReference type="EMBL" id="RZF59566.1"/>
    </source>
</evidence>
<keyword evidence="3" id="KW-1185">Reference proteome</keyword>
<evidence type="ECO:0000259" key="1">
    <source>
        <dbReference type="Pfam" id="PF00535"/>
    </source>
</evidence>
<dbReference type="RefSeq" id="WP_130141486.1">
    <property type="nucleotide sequence ID" value="NZ_SGIT01000002.1"/>
</dbReference>
<dbReference type="Pfam" id="PF00535">
    <property type="entry name" value="Glycos_transf_2"/>
    <property type="match status" value="1"/>
</dbReference>
<dbReference type="GO" id="GO:0016740">
    <property type="term" value="F:transferase activity"/>
    <property type="evidence" value="ECO:0007669"/>
    <property type="project" value="UniProtKB-KW"/>
</dbReference>
<dbReference type="PANTHER" id="PTHR43685:SF11">
    <property type="entry name" value="GLYCOSYLTRANSFERASE TAGX-RELATED"/>
    <property type="match status" value="1"/>
</dbReference>
<accession>A0A4Q6XTB1</accession>
<dbReference type="OrthoDB" id="9815829at2"/>
<comment type="caution">
    <text evidence="2">The sequence shown here is derived from an EMBL/GenBank/DDBJ whole genome shotgun (WGS) entry which is preliminary data.</text>
</comment>
<dbReference type="Proteomes" id="UP000292855">
    <property type="component" value="Unassembled WGS sequence"/>
</dbReference>
<dbReference type="PANTHER" id="PTHR43685">
    <property type="entry name" value="GLYCOSYLTRANSFERASE"/>
    <property type="match status" value="1"/>
</dbReference>
<keyword evidence="2" id="KW-0808">Transferase</keyword>
<proteinExistence type="predicted"/>
<evidence type="ECO:0000313" key="3">
    <source>
        <dbReference type="Proteomes" id="UP000292855"/>
    </source>
</evidence>
<dbReference type="Gene3D" id="3.90.550.10">
    <property type="entry name" value="Spore Coat Polysaccharide Biosynthesis Protein SpsA, Chain A"/>
    <property type="match status" value="1"/>
</dbReference>
<gene>
    <name evidence="2" type="ORF">EWE74_10410</name>
</gene>
<dbReference type="CDD" id="cd00761">
    <property type="entry name" value="Glyco_tranf_GTA_type"/>
    <property type="match status" value="1"/>
</dbReference>
<dbReference type="AlphaFoldDB" id="A0A4Q6XTB1"/>
<dbReference type="InterPro" id="IPR029044">
    <property type="entry name" value="Nucleotide-diphossugar_trans"/>
</dbReference>
<sequence length="346" mass="39421">MPKITVFMAAYNAAPFISQAIASVLNQTFEDFELLIVNDGSTDNTTAIVRSFTDPRIRLIENESNKGLSFTRNVALIEAKGEFMAVLDSDDIAHPNRLEIQIQHFLNRPKLAVLGGYAYVIDHTGCRTGQEMIPICGTNTLHAGLLFYNSFVHSTVMLRMSAFTEVGGYPAYVAAEDYGLFSRIALKYEVDNIPEYLVEYRIHGNNISLQKKDILEAHLNDILVYQLDKLLPSITNLDPAILLSPVMGSKYSPKEYYTLYREIILENRKHKQYPITELERIFFNNWYAIVMEKGKSKTLPLFLSKPIFNSQYVTAKQIRKTFKLSLKYLLGIRRSQGDMIKTPSLH</sequence>
<reference evidence="2 3" key="1">
    <citation type="submission" date="2019-02" db="EMBL/GenBank/DDBJ databases">
        <authorList>
            <person name="Li Y."/>
        </authorList>
    </citation>
    <scope>NUCLEOTIDE SEQUENCE [LARGE SCALE GENOMIC DNA]</scope>
    <source>
        <strain evidence="2 3">30C10-4-7</strain>
    </source>
</reference>
<organism evidence="2 3">
    <name type="scientific">Sphingobacterium corticibacterium</name>
    <dbReference type="NCBI Taxonomy" id="2484746"/>
    <lineage>
        <taxon>Bacteria</taxon>
        <taxon>Pseudomonadati</taxon>
        <taxon>Bacteroidota</taxon>
        <taxon>Sphingobacteriia</taxon>
        <taxon>Sphingobacteriales</taxon>
        <taxon>Sphingobacteriaceae</taxon>
        <taxon>Sphingobacterium</taxon>
    </lineage>
</organism>
<dbReference type="InterPro" id="IPR050834">
    <property type="entry name" value="Glycosyltransf_2"/>
</dbReference>